<dbReference type="InterPro" id="IPR004099">
    <property type="entry name" value="Pyr_nucl-diS_OxRdtase_dimer"/>
</dbReference>
<accession>A0A915U367</accession>
<keyword evidence="3" id="KW-1185">Reference proteome</keyword>
<proteinExistence type="predicted"/>
<dbReference type="AlphaFoldDB" id="A0A915U367"/>
<organism evidence="2 3">
    <name type="scientific">Desulfolithobacter dissulfuricans</name>
    <dbReference type="NCBI Taxonomy" id="2795293"/>
    <lineage>
        <taxon>Bacteria</taxon>
        <taxon>Pseudomonadati</taxon>
        <taxon>Thermodesulfobacteriota</taxon>
        <taxon>Desulfobulbia</taxon>
        <taxon>Desulfobulbales</taxon>
        <taxon>Desulfobulbaceae</taxon>
        <taxon>Desulfolithobacter</taxon>
    </lineage>
</organism>
<protein>
    <recommendedName>
        <fullName evidence="1">Pyridine nucleotide-disulphide oxidoreductase dimerisation domain-containing protein</fullName>
    </recommendedName>
</protein>
<dbReference type="EMBL" id="AP024233">
    <property type="protein sequence ID" value="BCO10529.1"/>
    <property type="molecule type" value="Genomic_DNA"/>
</dbReference>
<dbReference type="InterPro" id="IPR016156">
    <property type="entry name" value="FAD/NAD-linked_Rdtase_dimer_sf"/>
</dbReference>
<dbReference type="Gene3D" id="3.30.390.30">
    <property type="match status" value="1"/>
</dbReference>
<evidence type="ECO:0000313" key="3">
    <source>
        <dbReference type="Proteomes" id="UP001063350"/>
    </source>
</evidence>
<dbReference type="Proteomes" id="UP001063350">
    <property type="component" value="Chromosome"/>
</dbReference>
<gene>
    <name evidence="2" type="ORF">GF1_29050</name>
</gene>
<reference evidence="2" key="1">
    <citation type="submission" date="2020-12" db="EMBL/GenBank/DDBJ databases">
        <title>Desulfobium dissulfuricans gen. nov., sp. nov., a novel mesophilic, sulfate-reducing bacterium isolated from a deep-sea hydrothermal vent.</title>
        <authorList>
            <person name="Hashimoto Y."/>
            <person name="Tame A."/>
            <person name="Sawayama S."/>
            <person name="Miyazaki J."/>
            <person name="Takai K."/>
            <person name="Nakagawa S."/>
        </authorList>
    </citation>
    <scope>NUCLEOTIDE SEQUENCE</scope>
    <source>
        <strain evidence="2">GF1</strain>
    </source>
</reference>
<dbReference type="SUPFAM" id="SSF55424">
    <property type="entry name" value="FAD/NAD-linked reductases, dimerisation (C-terminal) domain"/>
    <property type="match status" value="1"/>
</dbReference>
<sequence>MQIAGPRAGDLIGEWAAMVGGRIKLSTLASTVHPYPTLAEISKQVAGSVLGPKLFSNRVRKGLRFLFRFRGPAVSPVPEKD</sequence>
<feature type="domain" description="Pyridine nucleotide-disulphide oxidoreductase dimerisation" evidence="1">
    <location>
        <begin position="1"/>
        <end position="44"/>
    </location>
</feature>
<dbReference type="KEGG" id="ddu:GF1_29050"/>
<name>A0A915U367_9BACT</name>
<dbReference type="Pfam" id="PF02852">
    <property type="entry name" value="Pyr_redox_dim"/>
    <property type="match status" value="1"/>
</dbReference>
<evidence type="ECO:0000259" key="1">
    <source>
        <dbReference type="Pfam" id="PF02852"/>
    </source>
</evidence>
<evidence type="ECO:0000313" key="2">
    <source>
        <dbReference type="EMBL" id="BCO10529.1"/>
    </source>
</evidence>